<organism evidence="3 4">
    <name type="scientific">Streptomyces africanus</name>
    <dbReference type="NCBI Taxonomy" id="231024"/>
    <lineage>
        <taxon>Bacteria</taxon>
        <taxon>Bacillati</taxon>
        <taxon>Actinomycetota</taxon>
        <taxon>Actinomycetes</taxon>
        <taxon>Kitasatosporales</taxon>
        <taxon>Streptomycetaceae</taxon>
        <taxon>Streptomyces</taxon>
    </lineage>
</organism>
<dbReference type="SUPFAM" id="SSF51445">
    <property type="entry name" value="(Trans)glycosidases"/>
    <property type="match status" value="1"/>
</dbReference>
<dbReference type="Proteomes" id="UP001232755">
    <property type="component" value="Unassembled WGS sequence"/>
</dbReference>
<reference evidence="3 4" key="1">
    <citation type="submission" date="2023-07" db="EMBL/GenBank/DDBJ databases">
        <title>Comparative genomics of wheat-associated soil bacteria to identify genetic determinants of phenazine resistance.</title>
        <authorList>
            <person name="Mouncey N."/>
        </authorList>
    </citation>
    <scope>NUCLEOTIDE SEQUENCE [LARGE SCALE GENOMIC DNA]</scope>
    <source>
        <strain evidence="3 4">B3I12</strain>
    </source>
</reference>
<dbReference type="Gene3D" id="3.20.20.80">
    <property type="entry name" value="Glycosidases"/>
    <property type="match status" value="2"/>
</dbReference>
<dbReference type="CDD" id="cd11332">
    <property type="entry name" value="AmyAc_OligoGlu_TS"/>
    <property type="match status" value="1"/>
</dbReference>
<keyword evidence="3" id="KW-0326">Glycosidase</keyword>
<dbReference type="PANTHER" id="PTHR10357">
    <property type="entry name" value="ALPHA-AMYLASE FAMILY MEMBER"/>
    <property type="match status" value="1"/>
</dbReference>
<sequence length="550" mass="61493">MSFTAPWWRSAVIYQVYVRSFADGNGDGVGDIAGIRSRLPYLKSLGVDAIWINPWYKSPMADHGYDVADFRAIDPRFGTLADAELLITEAHQHGIRVIPDIVPNHTSDQHAWFQAALTAGPGSAERERYVFRPGRGPAGTQPPNDWVSCFGGPAWTRLPDGDWYLHLFAPQQPDLNWQHPEVRAEFESVLRFWFSRGVDGFRIDVAHGLIKHPELPDLPPSRDEAHGPVRRHVDHPHWDRDEVHEIYRAWRKVADEFPGDRSFVAEAWADTPERLAAYVRRDGLHTAFNFDFLMCRWDAKDLRGVIDDSLAMLGAVGAPATWVLSNHDVMRHPSRYGRTAVQNWIVNARFEPDSALDLDLGTRRARAAALLMLALPGGAYVYQGEELGLPEVEDLPESALQDPIWERSGHTDRGRDGCRVPIPWSGRTAPYGFSPDGTTAEPWLPQPADWAGLSVEAQTGDPDSMLELYRTALRIRREHPALGDGTITWLDAPEGVLSFSREPGFACLVNLSAEPYELPAHSRLLLTSGPLEDGRLGPDQAVWLTVQRGS</sequence>
<evidence type="ECO:0000313" key="4">
    <source>
        <dbReference type="Proteomes" id="UP001232755"/>
    </source>
</evidence>
<gene>
    <name evidence="3" type="ORF">QF034_006567</name>
</gene>
<comment type="similarity">
    <text evidence="1">Belongs to the glycosyl hydrolase 13 family.</text>
</comment>
<dbReference type="GO" id="GO:0004558">
    <property type="term" value="F:alpha-1,4-glucosidase activity"/>
    <property type="evidence" value="ECO:0007669"/>
    <property type="project" value="UniProtKB-EC"/>
</dbReference>
<dbReference type="InterPro" id="IPR045857">
    <property type="entry name" value="O16G_dom_2"/>
</dbReference>
<dbReference type="InterPro" id="IPR006047">
    <property type="entry name" value="GH13_cat_dom"/>
</dbReference>
<keyword evidence="3" id="KW-0378">Hydrolase</keyword>
<feature type="domain" description="Glycosyl hydrolase family 13 catalytic" evidence="2">
    <location>
        <begin position="15"/>
        <end position="419"/>
    </location>
</feature>
<evidence type="ECO:0000259" key="2">
    <source>
        <dbReference type="SMART" id="SM00642"/>
    </source>
</evidence>
<dbReference type="SMART" id="SM00642">
    <property type="entry name" value="Aamy"/>
    <property type="match status" value="1"/>
</dbReference>
<accession>A0ABU0QYB4</accession>
<dbReference type="PANTHER" id="PTHR10357:SF179">
    <property type="entry name" value="NEUTRAL AND BASIC AMINO ACID TRANSPORT PROTEIN RBAT"/>
    <property type="match status" value="1"/>
</dbReference>
<dbReference type="EC" id="3.2.1.20" evidence="3"/>
<dbReference type="Gene3D" id="3.90.400.10">
    <property type="entry name" value="Oligo-1,6-glucosidase, Domain 2"/>
    <property type="match status" value="1"/>
</dbReference>
<dbReference type="Pfam" id="PF00128">
    <property type="entry name" value="Alpha-amylase"/>
    <property type="match status" value="1"/>
</dbReference>
<proteinExistence type="inferred from homology"/>
<evidence type="ECO:0000256" key="1">
    <source>
        <dbReference type="ARBA" id="ARBA00008061"/>
    </source>
</evidence>
<keyword evidence="4" id="KW-1185">Reference proteome</keyword>
<evidence type="ECO:0000313" key="3">
    <source>
        <dbReference type="EMBL" id="MDQ0752336.1"/>
    </source>
</evidence>
<name>A0ABU0QYB4_9ACTN</name>
<dbReference type="EMBL" id="JAUSYP010000001">
    <property type="protein sequence ID" value="MDQ0752336.1"/>
    <property type="molecule type" value="Genomic_DNA"/>
</dbReference>
<comment type="caution">
    <text evidence="3">The sequence shown here is derived from an EMBL/GenBank/DDBJ whole genome shotgun (WGS) entry which is preliminary data.</text>
</comment>
<dbReference type="RefSeq" id="WP_307178352.1">
    <property type="nucleotide sequence ID" value="NZ_JAUSYP010000001.1"/>
</dbReference>
<protein>
    <submittedName>
        <fullName evidence="3">Alpha-glucosidase</fullName>
        <ecNumber evidence="3">3.2.1.20</ecNumber>
    </submittedName>
</protein>
<dbReference type="InterPro" id="IPR017853">
    <property type="entry name" value="GH"/>
</dbReference>